<accession>A0A6J4N947</accession>
<gene>
    <name evidence="3" type="ORF">AVDCRST_MAG21-1753</name>
</gene>
<dbReference type="InterPro" id="IPR032093">
    <property type="entry name" value="PhoD_N"/>
</dbReference>
<dbReference type="SUPFAM" id="SSF56300">
    <property type="entry name" value="Metallo-dependent phosphatases"/>
    <property type="match status" value="1"/>
</dbReference>
<dbReference type="InterPro" id="IPR029052">
    <property type="entry name" value="Metallo-depent_PP-like"/>
</dbReference>
<dbReference type="PROSITE" id="PS51318">
    <property type="entry name" value="TAT"/>
    <property type="match status" value="1"/>
</dbReference>
<dbReference type="PANTHER" id="PTHR43606">
    <property type="entry name" value="PHOSPHATASE, PUTATIVE (AFU_ORTHOLOGUE AFUA_6G08710)-RELATED"/>
    <property type="match status" value="1"/>
</dbReference>
<organism evidence="3">
    <name type="scientific">uncultured Nocardioidaceae bacterium</name>
    <dbReference type="NCBI Taxonomy" id="253824"/>
    <lineage>
        <taxon>Bacteria</taxon>
        <taxon>Bacillati</taxon>
        <taxon>Actinomycetota</taxon>
        <taxon>Actinomycetes</taxon>
        <taxon>Propionibacteriales</taxon>
        <taxon>Nocardioidaceae</taxon>
        <taxon>environmental samples</taxon>
    </lineage>
</organism>
<dbReference type="Pfam" id="PF16655">
    <property type="entry name" value="PhoD_N"/>
    <property type="match status" value="1"/>
</dbReference>
<protein>
    <submittedName>
        <fullName evidence="3">Phosphodiesterase/alkaline phosphatase D</fullName>
    </submittedName>
</protein>
<dbReference type="AlphaFoldDB" id="A0A6J4N947"/>
<dbReference type="PANTHER" id="PTHR43606:SF2">
    <property type="entry name" value="ALKALINE PHOSPHATASE FAMILY PROTEIN (AFU_ORTHOLOGUE AFUA_5G03860)"/>
    <property type="match status" value="1"/>
</dbReference>
<dbReference type="InterPro" id="IPR038607">
    <property type="entry name" value="PhoD-like_sf"/>
</dbReference>
<evidence type="ECO:0000259" key="1">
    <source>
        <dbReference type="Pfam" id="PF09423"/>
    </source>
</evidence>
<dbReference type="Gene3D" id="3.60.21.70">
    <property type="entry name" value="PhoD-like phosphatase"/>
    <property type="match status" value="1"/>
</dbReference>
<dbReference type="CDD" id="cd07389">
    <property type="entry name" value="MPP_PhoD"/>
    <property type="match status" value="1"/>
</dbReference>
<dbReference type="InterPro" id="IPR018946">
    <property type="entry name" value="PhoD-like_MPP"/>
</dbReference>
<name>A0A6J4N947_9ACTN</name>
<proteinExistence type="predicted"/>
<dbReference type="Gene3D" id="2.60.40.380">
    <property type="entry name" value="Purple acid phosphatase-like, N-terminal"/>
    <property type="match status" value="1"/>
</dbReference>
<dbReference type="Pfam" id="PF09423">
    <property type="entry name" value="PhoD"/>
    <property type="match status" value="1"/>
</dbReference>
<feature type="domain" description="PhoD-like phosphatase metallophosphatase" evidence="1">
    <location>
        <begin position="166"/>
        <end position="570"/>
    </location>
</feature>
<dbReference type="EMBL" id="CADCUL010000151">
    <property type="protein sequence ID" value="CAA9381665.1"/>
    <property type="molecule type" value="Genomic_DNA"/>
</dbReference>
<evidence type="ECO:0000313" key="3">
    <source>
        <dbReference type="EMBL" id="CAA9381665.1"/>
    </source>
</evidence>
<evidence type="ECO:0000259" key="2">
    <source>
        <dbReference type="Pfam" id="PF16655"/>
    </source>
</evidence>
<sequence>MGDQFATSSVNVSRRDVLRYSLSAGAVVWAGSLAPGGLGMSAAEAQELFRADRVVPERFPQSVASGDPRPHGIVLWTRVDPLQDGPVKVAYEVARASDTRFRDPVLRGVAQTSAKRDYTLKVQLDRQELQPFQQYRYRFIINGAYSRPGKFKTLPAPHADISSVRFGYISCQDYTNGYYNALGYLAEEDIDYVVHLGDYIYETVPPKEGSNSFQGGGPPERYFQFPKDRSGDDGLEATTLRDYRFAYKKYRSDRKLQRMHESFAVISIWDDHEFVNDCYRTHPSDQASPPAQPRRRAQANQAWAEYTPAGVTYEPGVQDPLEEIRIYRSFAFGNLMELVMTDERLYRDPHPCGEETVDKYLTPGCDAVDAPGRTMLGDRQLDYFLGKINGSHRRWKVWGNETMVMQLKLANTFLGAGENSIFPELPQSDRGDGVYFTLDQWDGYQAERRKITRRIRECGTENFVIITGDIHTFVAGYVKENYDLPLNEPPNAVGTAFVVGSVTSSNLFELALGAGNGGVGDNSRYPALTQEALSALQTAINKPSNPHFEFIDSSTHGYNLLEVTKESLTCTMKAVSTIQQPEADLYTLARFRVPAGKVEIIRTDSPVPAPSTVGSSR</sequence>
<dbReference type="InterPro" id="IPR006311">
    <property type="entry name" value="TAT_signal"/>
</dbReference>
<feature type="domain" description="Phospholipase D N-terminal" evidence="2">
    <location>
        <begin position="62"/>
        <end position="153"/>
    </location>
</feature>
<dbReference type="InterPro" id="IPR052900">
    <property type="entry name" value="Phospholipid_Metab_Enz"/>
</dbReference>
<reference evidence="3" key="1">
    <citation type="submission" date="2020-02" db="EMBL/GenBank/DDBJ databases">
        <authorList>
            <person name="Meier V. D."/>
        </authorList>
    </citation>
    <scope>NUCLEOTIDE SEQUENCE</scope>
    <source>
        <strain evidence="3">AVDCRST_MAG21</strain>
    </source>
</reference>